<feature type="domain" description="YhcG N-terminal" evidence="2">
    <location>
        <begin position="13"/>
        <end position="91"/>
    </location>
</feature>
<dbReference type="Pfam" id="PF17761">
    <property type="entry name" value="DUF1016_N"/>
    <property type="match status" value="1"/>
</dbReference>
<name>A0A0D0I7K9_9BACT</name>
<dbReference type="InterPro" id="IPR041527">
    <property type="entry name" value="YhcG_N"/>
</dbReference>
<proteinExistence type="predicted"/>
<evidence type="ECO:0008006" key="5">
    <source>
        <dbReference type="Google" id="ProtNLM"/>
    </source>
</evidence>
<keyword evidence="4" id="KW-1185">Reference proteome</keyword>
<dbReference type="AlphaFoldDB" id="A0A0D0I7K9"/>
<reference evidence="3 4" key="1">
    <citation type="submission" date="2015-01" db="EMBL/GenBank/DDBJ databases">
        <title>Comparative genomics of non-oral Prevotella species.</title>
        <authorList>
            <person name="Accetto T."/>
            <person name="Nograsek B."/>
            <person name="Avgustin G."/>
        </authorList>
    </citation>
    <scope>NUCLEOTIDE SEQUENCE [LARGE SCALE GENOMIC DNA]</scope>
    <source>
        <strain evidence="3 4">P5-119</strain>
    </source>
</reference>
<evidence type="ECO:0000313" key="3">
    <source>
        <dbReference type="EMBL" id="KIP64198.1"/>
    </source>
</evidence>
<dbReference type="EMBL" id="JXQK01000031">
    <property type="protein sequence ID" value="KIP64198.1"/>
    <property type="molecule type" value="Genomic_DNA"/>
</dbReference>
<dbReference type="Gene3D" id="3.40.1350.10">
    <property type="match status" value="1"/>
</dbReference>
<dbReference type="PANTHER" id="PTHR30547">
    <property type="entry name" value="UNCHARACTERIZED PROTEIN YHCG-RELATED"/>
    <property type="match status" value="1"/>
</dbReference>
<organism evidence="3 4">
    <name type="scientific">Prevotella pectinovora</name>
    <dbReference type="NCBI Taxonomy" id="1602169"/>
    <lineage>
        <taxon>Bacteria</taxon>
        <taxon>Pseudomonadati</taxon>
        <taxon>Bacteroidota</taxon>
        <taxon>Bacteroidia</taxon>
        <taxon>Bacteroidales</taxon>
        <taxon>Prevotellaceae</taxon>
        <taxon>Prevotella</taxon>
    </lineage>
</organism>
<evidence type="ECO:0000259" key="1">
    <source>
        <dbReference type="Pfam" id="PF06250"/>
    </source>
</evidence>
<dbReference type="InterPro" id="IPR053148">
    <property type="entry name" value="PD-DEXK-like_domain"/>
</dbReference>
<dbReference type="GO" id="GO:0003676">
    <property type="term" value="F:nucleic acid binding"/>
    <property type="evidence" value="ECO:0007669"/>
    <property type="project" value="InterPro"/>
</dbReference>
<dbReference type="InterPro" id="IPR011856">
    <property type="entry name" value="tRNA_endonuc-like_dom_sf"/>
</dbReference>
<evidence type="ECO:0000259" key="2">
    <source>
        <dbReference type="Pfam" id="PF17761"/>
    </source>
</evidence>
<dbReference type="Proteomes" id="UP000032046">
    <property type="component" value="Unassembled WGS sequence"/>
</dbReference>
<evidence type="ECO:0000313" key="4">
    <source>
        <dbReference type="Proteomes" id="UP000032046"/>
    </source>
</evidence>
<dbReference type="InterPro" id="IPR009362">
    <property type="entry name" value="YhcG_C"/>
</dbReference>
<dbReference type="Pfam" id="PF06250">
    <property type="entry name" value="YhcG_C"/>
    <property type="match status" value="1"/>
</dbReference>
<accession>A0A0D0I7K9</accession>
<dbReference type="PANTHER" id="PTHR30547:SF0">
    <property type="entry name" value="BLR8175 PROTEIN"/>
    <property type="match status" value="1"/>
</dbReference>
<gene>
    <name evidence="3" type="ORF">ST44_03010</name>
</gene>
<sequence>MIQTDIHRAVEAIKVAILQTRRKVMIQANKDSLALNYSIGGYISCRKQTSHWGDKVLDTISSQLQQELPGLRGFTKSNLKKMCVFYEGWKEFFGIIFFKGNNSVTSNKISPVSADNDEITIGQLITDQFDKATLEAFLTVQFTHHYEILRRSESINERLFYIRRVASEFWSVDKLKYNIREQLYLKEGTMPNNFAVTLHDGEQKQKAMRAFRKNYKLDFIEIDDVDEWDEHKVEAKIVENIKRFIMALGADFSYMGNQYRLIVDDKEYFIDLLFFNRRLRCLVAIELKWTEFLPEYVGKMNFYLSALDDLVRLPNENPSIGIILCRGQKQRTVEYALRDTRKPMGVATYRAANELPEEYGEVLGGLEGLKELM</sequence>
<comment type="caution">
    <text evidence="3">The sequence shown here is derived from an EMBL/GenBank/DDBJ whole genome shotgun (WGS) entry which is preliminary data.</text>
</comment>
<dbReference type="STRING" id="1602171.ST44_03010"/>
<feature type="domain" description="YhcG PDDEXK nuclease" evidence="1">
    <location>
        <begin position="210"/>
        <end position="361"/>
    </location>
</feature>
<protein>
    <recommendedName>
        <fullName evidence="5">Cytoplasmic protein</fullName>
    </recommendedName>
</protein>